<protein>
    <submittedName>
        <fullName evidence="2">Uncharacterized protein</fullName>
    </submittedName>
</protein>
<evidence type="ECO:0000313" key="2">
    <source>
        <dbReference type="EMBL" id="KAG0726867.1"/>
    </source>
</evidence>
<keyword evidence="3" id="KW-1185">Reference proteome</keyword>
<proteinExistence type="predicted"/>
<comment type="caution">
    <text evidence="2">The sequence shown here is derived from an EMBL/GenBank/DDBJ whole genome shotgun (WGS) entry which is preliminary data.</text>
</comment>
<sequence length="121" mass="12764">MDPSRPQCQGVSMPGCLSARLSSLQGLMTGAQSHGASMPVVLQSRLPSNAKCLNLHGCLSAGARLSAEGQDTDGWMEHAPKRGEEPDTGNPAAKHTKRHKPTTTTTSKKTRVLHLGRGAEP</sequence>
<dbReference type="AlphaFoldDB" id="A0A8J4YGH6"/>
<feature type="compositionally biased region" description="Basic and acidic residues" evidence="1">
    <location>
        <begin position="75"/>
        <end position="85"/>
    </location>
</feature>
<accession>A0A8J4YGH6</accession>
<feature type="region of interest" description="Disordered" evidence="1">
    <location>
        <begin position="69"/>
        <end position="121"/>
    </location>
</feature>
<name>A0A8J4YGH6_CHIOP</name>
<gene>
    <name evidence="2" type="ORF">GWK47_035747</name>
</gene>
<organism evidence="2 3">
    <name type="scientific">Chionoecetes opilio</name>
    <name type="common">Atlantic snow crab</name>
    <name type="synonym">Cancer opilio</name>
    <dbReference type="NCBI Taxonomy" id="41210"/>
    <lineage>
        <taxon>Eukaryota</taxon>
        <taxon>Metazoa</taxon>
        <taxon>Ecdysozoa</taxon>
        <taxon>Arthropoda</taxon>
        <taxon>Crustacea</taxon>
        <taxon>Multicrustacea</taxon>
        <taxon>Malacostraca</taxon>
        <taxon>Eumalacostraca</taxon>
        <taxon>Eucarida</taxon>
        <taxon>Decapoda</taxon>
        <taxon>Pleocyemata</taxon>
        <taxon>Brachyura</taxon>
        <taxon>Eubrachyura</taxon>
        <taxon>Majoidea</taxon>
        <taxon>Majidae</taxon>
        <taxon>Chionoecetes</taxon>
    </lineage>
</organism>
<dbReference type="EMBL" id="JACEEZ010003909">
    <property type="protein sequence ID" value="KAG0726867.1"/>
    <property type="molecule type" value="Genomic_DNA"/>
</dbReference>
<dbReference type="Proteomes" id="UP000770661">
    <property type="component" value="Unassembled WGS sequence"/>
</dbReference>
<evidence type="ECO:0000313" key="3">
    <source>
        <dbReference type="Proteomes" id="UP000770661"/>
    </source>
</evidence>
<reference evidence="2" key="1">
    <citation type="submission" date="2020-07" db="EMBL/GenBank/DDBJ databases">
        <title>The High-quality genome of the commercially important snow crab, Chionoecetes opilio.</title>
        <authorList>
            <person name="Jeong J.-H."/>
            <person name="Ryu S."/>
        </authorList>
    </citation>
    <scope>NUCLEOTIDE SEQUENCE</scope>
    <source>
        <strain evidence="2">MADBK_172401_WGS</strain>
        <tissue evidence="2">Digestive gland</tissue>
    </source>
</reference>
<evidence type="ECO:0000256" key="1">
    <source>
        <dbReference type="SAM" id="MobiDB-lite"/>
    </source>
</evidence>